<keyword evidence="2" id="KW-1003">Cell membrane</keyword>
<sequence>MSANVSSPPVEEHPSLLQRQGIEPVLKWGFLAVALFMVGDGLEQGFLSPYLTSTGFTVGQVATLFSVYGAVVAVSSWLAGALSDAWGCKRVMMIGFIIWVAFHVVFLGLGVGAHNYPWMLVSYGIRGVGYPFFAYGFLVWVTLQTPRRSMGKAVGWFWFCDTVGFGVISGYLAGFGIPVVGMLGTLWLSLIFVGAGGIIAFALLHEAKTGTRVSVGSAVSSALESFKLMAERPKVGIGGLVRVINTTSLYAFGVYMTVYMTQNVGFSATKWQSIWATMLFANVLGNLFFGYLGDKLGRVNVVAWIGGLGCFVTVAAMYYVPQWVGANYPLVLLVSILYGLCLSAYVPLSAIMPALAPERKALAVSVLNLGAGLSNFIGPAIVSLFIAPLGMVGVNWIIAGLYIVSLLLTLVLRSPAVEVRDTGEEAEAA</sequence>
<proteinExistence type="predicted"/>
<dbReference type="InterPro" id="IPR004748">
    <property type="entry name" value="Polyol_permease-like"/>
</dbReference>
<feature type="transmembrane region" description="Helical" evidence="6">
    <location>
        <begin position="239"/>
        <end position="261"/>
    </location>
</feature>
<comment type="caution">
    <text evidence="8">The sequence shown here is derived from an EMBL/GenBank/DDBJ whole genome shotgun (WGS) entry which is preliminary data.</text>
</comment>
<feature type="transmembrane region" description="Helical" evidence="6">
    <location>
        <begin position="273"/>
        <end position="292"/>
    </location>
</feature>
<dbReference type="CDD" id="cd17337">
    <property type="entry name" value="MFS_CsbX"/>
    <property type="match status" value="1"/>
</dbReference>
<feature type="transmembrane region" description="Helical" evidence="6">
    <location>
        <begin position="62"/>
        <end position="79"/>
    </location>
</feature>
<dbReference type="Proteomes" id="UP001596527">
    <property type="component" value="Unassembled WGS sequence"/>
</dbReference>
<evidence type="ECO:0000256" key="5">
    <source>
        <dbReference type="ARBA" id="ARBA00023136"/>
    </source>
</evidence>
<protein>
    <submittedName>
        <fullName evidence="8">MFS transporter</fullName>
    </submittedName>
</protein>
<keyword evidence="3 6" id="KW-0812">Transmembrane</keyword>
<comment type="subcellular location">
    <subcellularLocation>
        <location evidence="1">Cell membrane</location>
        <topology evidence="1">Multi-pass membrane protein</topology>
    </subcellularLocation>
</comment>
<evidence type="ECO:0000259" key="7">
    <source>
        <dbReference type="PROSITE" id="PS50850"/>
    </source>
</evidence>
<feature type="domain" description="Major facilitator superfamily (MFS) profile" evidence="7">
    <location>
        <begin position="25"/>
        <end position="417"/>
    </location>
</feature>
<dbReference type="InterPro" id="IPR011701">
    <property type="entry name" value="MFS"/>
</dbReference>
<feature type="transmembrane region" description="Helical" evidence="6">
    <location>
        <begin position="91"/>
        <end position="111"/>
    </location>
</feature>
<evidence type="ECO:0000256" key="1">
    <source>
        <dbReference type="ARBA" id="ARBA00004651"/>
    </source>
</evidence>
<dbReference type="InterPro" id="IPR050189">
    <property type="entry name" value="MFS_Efflux_Transporters"/>
</dbReference>
<organism evidence="8 9">
    <name type="scientific">Schaalia naturae</name>
    <dbReference type="NCBI Taxonomy" id="635203"/>
    <lineage>
        <taxon>Bacteria</taxon>
        <taxon>Bacillati</taxon>
        <taxon>Actinomycetota</taxon>
        <taxon>Actinomycetes</taxon>
        <taxon>Actinomycetales</taxon>
        <taxon>Actinomycetaceae</taxon>
        <taxon>Schaalia</taxon>
    </lineage>
</organism>
<evidence type="ECO:0000313" key="9">
    <source>
        <dbReference type="Proteomes" id="UP001596527"/>
    </source>
</evidence>
<dbReference type="InterPro" id="IPR036259">
    <property type="entry name" value="MFS_trans_sf"/>
</dbReference>
<dbReference type="Gene3D" id="1.20.1250.20">
    <property type="entry name" value="MFS general substrate transporter like domains"/>
    <property type="match status" value="2"/>
</dbReference>
<dbReference type="PANTHER" id="PTHR43124:SF3">
    <property type="entry name" value="CHLORAMPHENICOL EFFLUX PUMP RV0191"/>
    <property type="match status" value="1"/>
</dbReference>
<evidence type="ECO:0000256" key="4">
    <source>
        <dbReference type="ARBA" id="ARBA00022989"/>
    </source>
</evidence>
<feature type="transmembrane region" description="Helical" evidence="6">
    <location>
        <begin position="155"/>
        <end position="180"/>
    </location>
</feature>
<evidence type="ECO:0000256" key="2">
    <source>
        <dbReference type="ARBA" id="ARBA00022475"/>
    </source>
</evidence>
<dbReference type="PROSITE" id="PS50850">
    <property type="entry name" value="MFS"/>
    <property type="match status" value="1"/>
</dbReference>
<feature type="transmembrane region" description="Helical" evidence="6">
    <location>
        <begin position="362"/>
        <end position="387"/>
    </location>
</feature>
<dbReference type="Pfam" id="PF07690">
    <property type="entry name" value="MFS_1"/>
    <property type="match status" value="2"/>
</dbReference>
<keyword evidence="9" id="KW-1185">Reference proteome</keyword>
<evidence type="ECO:0000313" key="8">
    <source>
        <dbReference type="EMBL" id="MFC7579911.1"/>
    </source>
</evidence>
<accession>A0ABW2SK74</accession>
<dbReference type="PANTHER" id="PTHR43124">
    <property type="entry name" value="PURINE EFFLUX PUMP PBUE"/>
    <property type="match status" value="1"/>
</dbReference>
<feature type="transmembrane region" description="Helical" evidence="6">
    <location>
        <begin position="299"/>
        <end position="320"/>
    </location>
</feature>
<evidence type="ECO:0000256" key="3">
    <source>
        <dbReference type="ARBA" id="ARBA00022692"/>
    </source>
</evidence>
<keyword evidence="4 6" id="KW-1133">Transmembrane helix</keyword>
<name>A0ABW2SK74_9ACTO</name>
<feature type="transmembrane region" description="Helical" evidence="6">
    <location>
        <begin position="326"/>
        <end position="350"/>
    </location>
</feature>
<feature type="transmembrane region" description="Helical" evidence="6">
    <location>
        <begin position="186"/>
        <end position="204"/>
    </location>
</feature>
<feature type="transmembrane region" description="Helical" evidence="6">
    <location>
        <begin position="123"/>
        <end position="143"/>
    </location>
</feature>
<evidence type="ECO:0000256" key="6">
    <source>
        <dbReference type="SAM" id="Phobius"/>
    </source>
</evidence>
<dbReference type="RefSeq" id="WP_380971478.1">
    <property type="nucleotide sequence ID" value="NZ_JBHTEF010000001.1"/>
</dbReference>
<dbReference type="SUPFAM" id="SSF103473">
    <property type="entry name" value="MFS general substrate transporter"/>
    <property type="match status" value="1"/>
</dbReference>
<feature type="transmembrane region" description="Helical" evidence="6">
    <location>
        <begin position="393"/>
        <end position="412"/>
    </location>
</feature>
<gene>
    <name evidence="8" type="ORF">ACFQWG_01550</name>
</gene>
<dbReference type="InterPro" id="IPR020846">
    <property type="entry name" value="MFS_dom"/>
</dbReference>
<dbReference type="NCBIfam" id="TIGR00897">
    <property type="entry name" value="2A0118"/>
    <property type="match status" value="1"/>
</dbReference>
<keyword evidence="5 6" id="KW-0472">Membrane</keyword>
<reference evidence="9" key="1">
    <citation type="journal article" date="2019" name="Int. J. Syst. Evol. Microbiol.">
        <title>The Global Catalogue of Microorganisms (GCM) 10K type strain sequencing project: providing services to taxonomists for standard genome sequencing and annotation.</title>
        <authorList>
            <consortium name="The Broad Institute Genomics Platform"/>
            <consortium name="The Broad Institute Genome Sequencing Center for Infectious Disease"/>
            <person name="Wu L."/>
            <person name="Ma J."/>
        </authorList>
    </citation>
    <scope>NUCLEOTIDE SEQUENCE [LARGE SCALE GENOMIC DNA]</scope>
    <source>
        <strain evidence="9">CCUG 56698</strain>
    </source>
</reference>
<dbReference type="EMBL" id="JBHTEF010000001">
    <property type="protein sequence ID" value="MFC7579911.1"/>
    <property type="molecule type" value="Genomic_DNA"/>
</dbReference>